<feature type="signal peptide" evidence="1">
    <location>
        <begin position="1"/>
        <end position="18"/>
    </location>
</feature>
<evidence type="ECO:0000313" key="3">
    <source>
        <dbReference type="Proteomes" id="UP001268651"/>
    </source>
</evidence>
<organism evidence="2 3">
    <name type="scientific">Gilvirhabdus luticola</name>
    <dbReference type="NCBI Taxonomy" id="3079858"/>
    <lineage>
        <taxon>Bacteria</taxon>
        <taxon>Pseudomonadati</taxon>
        <taxon>Bacteroidota</taxon>
        <taxon>Flavobacteriia</taxon>
        <taxon>Flavobacteriales</taxon>
        <taxon>Flavobacteriaceae</taxon>
        <taxon>Gilvirhabdus</taxon>
    </lineage>
</organism>
<accession>A0ABU3U9G2</accession>
<keyword evidence="3" id="KW-1185">Reference proteome</keyword>
<protein>
    <submittedName>
        <fullName evidence="2">Uncharacterized protein</fullName>
    </submittedName>
</protein>
<dbReference type="EMBL" id="JAWHTF010000008">
    <property type="protein sequence ID" value="MDU8887030.1"/>
    <property type="molecule type" value="Genomic_DNA"/>
</dbReference>
<evidence type="ECO:0000313" key="2">
    <source>
        <dbReference type="EMBL" id="MDU8887030.1"/>
    </source>
</evidence>
<reference evidence="2 3" key="1">
    <citation type="submission" date="2023-10" db="EMBL/GenBank/DDBJ databases">
        <title>Marimonas sp. nov. isolated from tidal mud flat.</title>
        <authorList>
            <person name="Jaincy N.J."/>
            <person name="Srinivasan S."/>
            <person name="Lee S.-S."/>
        </authorList>
    </citation>
    <scope>NUCLEOTIDE SEQUENCE [LARGE SCALE GENOMIC DNA]</scope>
    <source>
        <strain evidence="2 3">MJ-SS3</strain>
    </source>
</reference>
<sequence length="84" mass="9662">MKRLFLPVLILSFSFASAQDIVTNEVVNEENVNVVSSDEVINDNEDIIAYTAKTLRDPDNIDFDNLHMERQLELFITETKQDIC</sequence>
<comment type="caution">
    <text evidence="2">The sequence shown here is derived from an EMBL/GenBank/DDBJ whole genome shotgun (WGS) entry which is preliminary data.</text>
</comment>
<keyword evidence="1" id="KW-0732">Signal</keyword>
<dbReference type="RefSeq" id="WP_316663128.1">
    <property type="nucleotide sequence ID" value="NZ_JAWHTF010000008.1"/>
</dbReference>
<dbReference type="Proteomes" id="UP001268651">
    <property type="component" value="Unassembled WGS sequence"/>
</dbReference>
<evidence type="ECO:0000256" key="1">
    <source>
        <dbReference type="SAM" id="SignalP"/>
    </source>
</evidence>
<gene>
    <name evidence="2" type="ORF">RXV94_12745</name>
</gene>
<feature type="chain" id="PRO_5046825822" evidence="1">
    <location>
        <begin position="19"/>
        <end position="84"/>
    </location>
</feature>
<name>A0ABU3U9G2_9FLAO</name>
<proteinExistence type="predicted"/>